<sequence>VWTRTLSQVPFTFFLKTLLFLRRILFKSRFLGLKIHLTSRQLPSSAATVLFQTLQVGALVLISNRTDWTRPVTNLLRSSRYIRGCFSTSNYA</sequence>
<keyword evidence="2" id="KW-1185">Reference proteome</keyword>
<evidence type="ECO:0000313" key="2">
    <source>
        <dbReference type="Proteomes" id="UP000026915"/>
    </source>
</evidence>
<protein>
    <submittedName>
        <fullName evidence="1">Uncharacterized protein isoform 2</fullName>
    </submittedName>
</protein>
<organism evidence="1 2">
    <name type="scientific">Theobroma cacao</name>
    <name type="common">Cacao</name>
    <name type="synonym">Cocoa</name>
    <dbReference type="NCBI Taxonomy" id="3641"/>
    <lineage>
        <taxon>Eukaryota</taxon>
        <taxon>Viridiplantae</taxon>
        <taxon>Streptophyta</taxon>
        <taxon>Embryophyta</taxon>
        <taxon>Tracheophyta</taxon>
        <taxon>Spermatophyta</taxon>
        <taxon>Magnoliopsida</taxon>
        <taxon>eudicotyledons</taxon>
        <taxon>Gunneridae</taxon>
        <taxon>Pentapetalae</taxon>
        <taxon>rosids</taxon>
        <taxon>malvids</taxon>
        <taxon>Malvales</taxon>
        <taxon>Malvaceae</taxon>
        <taxon>Byttnerioideae</taxon>
        <taxon>Theobroma</taxon>
    </lineage>
</organism>
<evidence type="ECO:0000313" key="1">
    <source>
        <dbReference type="EMBL" id="EOY30172.1"/>
    </source>
</evidence>
<dbReference type="InParanoid" id="A0A061GM40"/>
<dbReference type="AlphaFoldDB" id="A0A061GM40"/>
<dbReference type="Gramene" id="EOY30172">
    <property type="protein sequence ID" value="EOY30172"/>
    <property type="gene ID" value="TCM_037471"/>
</dbReference>
<feature type="non-terminal residue" evidence="1">
    <location>
        <position position="92"/>
    </location>
</feature>
<name>A0A061GM40_THECC</name>
<gene>
    <name evidence="1" type="ORF">TCM_037471</name>
</gene>
<accession>A0A061GM40</accession>
<dbReference type="EMBL" id="CM001887">
    <property type="protein sequence ID" value="EOY30172.1"/>
    <property type="molecule type" value="Genomic_DNA"/>
</dbReference>
<proteinExistence type="predicted"/>
<reference evidence="1 2" key="1">
    <citation type="journal article" date="2013" name="Genome Biol.">
        <title>The genome sequence of the most widely cultivated cacao type and its use to identify candidate genes regulating pod color.</title>
        <authorList>
            <person name="Motamayor J.C."/>
            <person name="Mockaitis K."/>
            <person name="Schmutz J."/>
            <person name="Haiminen N."/>
            <person name="Iii D.L."/>
            <person name="Cornejo O."/>
            <person name="Findley S.D."/>
            <person name="Zheng P."/>
            <person name="Utro F."/>
            <person name="Royaert S."/>
            <person name="Saski C."/>
            <person name="Jenkins J."/>
            <person name="Podicheti R."/>
            <person name="Zhao M."/>
            <person name="Scheffler B.E."/>
            <person name="Stack J.C."/>
            <person name="Feltus F.A."/>
            <person name="Mustiga G.M."/>
            <person name="Amores F."/>
            <person name="Phillips W."/>
            <person name="Marelli J.P."/>
            <person name="May G.D."/>
            <person name="Shapiro H."/>
            <person name="Ma J."/>
            <person name="Bustamante C.D."/>
            <person name="Schnell R.J."/>
            <person name="Main D."/>
            <person name="Gilbert D."/>
            <person name="Parida L."/>
            <person name="Kuhn D.N."/>
        </authorList>
    </citation>
    <scope>NUCLEOTIDE SEQUENCE [LARGE SCALE GENOMIC DNA]</scope>
    <source>
        <strain evidence="2">cv. Matina 1-6</strain>
    </source>
</reference>
<feature type="non-terminal residue" evidence="1">
    <location>
        <position position="1"/>
    </location>
</feature>
<dbReference type="Proteomes" id="UP000026915">
    <property type="component" value="Chromosome 9"/>
</dbReference>
<dbReference type="HOGENOM" id="CLU_2419659_0_0_1"/>